<dbReference type="GO" id="GO:0016651">
    <property type="term" value="F:oxidoreductase activity, acting on NAD(P)H"/>
    <property type="evidence" value="ECO:0007669"/>
    <property type="project" value="UniProtKB-UniRule"/>
</dbReference>
<dbReference type="PRINTS" id="PR00371">
    <property type="entry name" value="FPNCR"/>
</dbReference>
<dbReference type="PANTHER" id="PTHR19384:SF10">
    <property type="entry name" value="NADPH-DEPENDENT DIFLAVIN OXIDOREDUCTASE 1"/>
    <property type="match status" value="1"/>
</dbReference>
<keyword evidence="5 12" id="KW-0288">FMN</keyword>
<comment type="similarity">
    <text evidence="12">In the C-terminal section; belongs to the flavoprotein pyridine nucleotide cytochrome reductase family.</text>
</comment>
<keyword evidence="6 12" id="KW-0274">FAD</keyword>
<evidence type="ECO:0000256" key="9">
    <source>
        <dbReference type="ARBA" id="ARBA00052174"/>
    </source>
</evidence>
<dbReference type="InterPro" id="IPR001433">
    <property type="entry name" value="OxRdtase_FAD/NAD-bd"/>
</dbReference>
<dbReference type="SUPFAM" id="SSF63380">
    <property type="entry name" value="Riboflavin synthase domain-like"/>
    <property type="match status" value="1"/>
</dbReference>
<dbReference type="InterPro" id="IPR023173">
    <property type="entry name" value="NADPH_Cyt_P450_Rdtase_alpha"/>
</dbReference>
<dbReference type="InterPro" id="IPR008254">
    <property type="entry name" value="Flavodoxin/NO_synth"/>
</dbReference>
<keyword evidence="7 12" id="KW-0521">NADP</keyword>
<evidence type="ECO:0000256" key="10">
    <source>
        <dbReference type="ARBA" id="ARBA00059862"/>
    </source>
</evidence>
<dbReference type="PRINTS" id="PR00369">
    <property type="entry name" value="FLAVODOXIN"/>
</dbReference>
<dbReference type="Gene3D" id="1.20.990.10">
    <property type="entry name" value="NADPH-cytochrome p450 Reductase, Chain A, domain 3"/>
    <property type="match status" value="1"/>
</dbReference>
<dbReference type="PROSITE" id="PS51384">
    <property type="entry name" value="FAD_FR"/>
    <property type="match status" value="1"/>
</dbReference>
<feature type="binding site" evidence="12">
    <location>
        <position position="131"/>
    </location>
    <ligand>
        <name>FMN</name>
        <dbReference type="ChEBI" id="CHEBI:58210"/>
    </ligand>
</feature>
<dbReference type="InterPro" id="IPR028879">
    <property type="entry name" value="NDOR1"/>
</dbReference>
<comment type="function">
    <text evidence="12">NADPH-dependent reductase which is a central component of the cytosolic iron-sulfur (Fe-S) protein assembly (CIA) machinery. Transfers electrons from NADPH via its FAD and FMN prosthetic groups to the [2Fe-2S] cluster of DRE2, another key component of the CIA machinery. In turn, this reduced cluster provides electrons for assembly of cytosolic iron-sulfur cluster proteins. Positively controls H(2)O(2)-induced cell death.</text>
</comment>
<keyword evidence="4 12" id="KW-0285">Flavoprotein</keyword>
<evidence type="ECO:0000313" key="16">
    <source>
        <dbReference type="Proteomes" id="UP001151582"/>
    </source>
</evidence>
<gene>
    <name evidence="12 15" type="primary">TAH18</name>
    <name evidence="15" type="ORF">H4R34_000101</name>
</gene>
<organism evidence="15 16">
    <name type="scientific">Dimargaris verticillata</name>
    <dbReference type="NCBI Taxonomy" id="2761393"/>
    <lineage>
        <taxon>Eukaryota</taxon>
        <taxon>Fungi</taxon>
        <taxon>Fungi incertae sedis</taxon>
        <taxon>Zoopagomycota</taxon>
        <taxon>Kickxellomycotina</taxon>
        <taxon>Dimargaritomycetes</taxon>
        <taxon>Dimargaritales</taxon>
        <taxon>Dimargaritaceae</taxon>
        <taxon>Dimargaris</taxon>
    </lineage>
</organism>
<feature type="domain" description="Flavodoxin-like" evidence="13">
    <location>
        <begin position="5"/>
        <end position="149"/>
    </location>
</feature>
<feature type="domain" description="FAD-binding FR-type" evidence="14">
    <location>
        <begin position="209"/>
        <end position="453"/>
    </location>
</feature>
<dbReference type="SUPFAM" id="SSF52343">
    <property type="entry name" value="Ferredoxin reductase-like, C-terminal NADP-linked domain"/>
    <property type="match status" value="1"/>
</dbReference>
<feature type="binding site" evidence="12">
    <location>
        <position position="467"/>
    </location>
    <ligand>
        <name>NADP(+)</name>
        <dbReference type="ChEBI" id="CHEBI:58349"/>
    </ligand>
</feature>
<evidence type="ECO:0000313" key="15">
    <source>
        <dbReference type="EMBL" id="KAJ1985281.1"/>
    </source>
</evidence>
<feature type="binding site" evidence="12">
    <location>
        <begin position="96"/>
        <end position="105"/>
    </location>
    <ligand>
        <name>FMN</name>
        <dbReference type="ChEBI" id="CHEBI:58210"/>
    </ligand>
</feature>
<comment type="cofactor">
    <cofactor evidence="2 12">
        <name>FAD</name>
        <dbReference type="ChEBI" id="CHEBI:57692"/>
    </cofactor>
</comment>
<feature type="binding site" evidence="12">
    <location>
        <begin position="422"/>
        <end position="425"/>
    </location>
    <ligand>
        <name>FAD</name>
        <dbReference type="ChEBI" id="CHEBI:57692"/>
    </ligand>
</feature>
<keyword evidence="8 12" id="KW-0560">Oxidoreductase</keyword>
<dbReference type="EC" id="1.18.1.-" evidence="12"/>
<dbReference type="FunFam" id="1.20.990.10:FF:000008">
    <property type="entry name" value="NADPH-dependent diflavin oxidoreductase 1"/>
    <property type="match status" value="1"/>
</dbReference>
<evidence type="ECO:0000256" key="11">
    <source>
        <dbReference type="ARBA" id="ARBA00063044"/>
    </source>
</evidence>
<evidence type="ECO:0000256" key="6">
    <source>
        <dbReference type="ARBA" id="ARBA00022827"/>
    </source>
</evidence>
<evidence type="ECO:0000256" key="7">
    <source>
        <dbReference type="ARBA" id="ARBA00022857"/>
    </source>
</evidence>
<dbReference type="Gene3D" id="2.40.30.10">
    <property type="entry name" value="Translation factors"/>
    <property type="match status" value="1"/>
</dbReference>
<evidence type="ECO:0000256" key="12">
    <source>
        <dbReference type="HAMAP-Rule" id="MF_03178"/>
    </source>
</evidence>
<dbReference type="InterPro" id="IPR003097">
    <property type="entry name" value="CysJ-like_FAD-binding"/>
</dbReference>
<evidence type="ECO:0000259" key="14">
    <source>
        <dbReference type="PROSITE" id="PS51384"/>
    </source>
</evidence>
<dbReference type="AlphaFoldDB" id="A0A9W8B7B0"/>
<feature type="binding site" evidence="12">
    <location>
        <position position="358"/>
    </location>
    <ligand>
        <name>FAD</name>
        <dbReference type="ChEBI" id="CHEBI:57692"/>
    </ligand>
</feature>
<keyword evidence="12" id="KW-0496">Mitochondrion</keyword>
<evidence type="ECO:0000256" key="2">
    <source>
        <dbReference type="ARBA" id="ARBA00001974"/>
    </source>
</evidence>
<evidence type="ECO:0000256" key="8">
    <source>
        <dbReference type="ARBA" id="ARBA00023002"/>
    </source>
</evidence>
<evidence type="ECO:0000256" key="1">
    <source>
        <dbReference type="ARBA" id="ARBA00001917"/>
    </source>
</evidence>
<comment type="caution">
    <text evidence="12">Lacks conserved residue(s) required for the propagation of feature annotation.</text>
</comment>
<comment type="similarity">
    <text evidence="12">Belongs to the NADPH-dependent diflavin oxidoreductase NDOR1 family.</text>
</comment>
<dbReference type="Pfam" id="PF00258">
    <property type="entry name" value="Flavodoxin_1"/>
    <property type="match status" value="1"/>
</dbReference>
<dbReference type="InterPro" id="IPR039261">
    <property type="entry name" value="FNR_nucleotide-bd"/>
</dbReference>
<dbReference type="SUPFAM" id="SSF52218">
    <property type="entry name" value="Flavoproteins"/>
    <property type="match status" value="1"/>
</dbReference>
<reference evidence="15" key="1">
    <citation type="submission" date="2022-07" db="EMBL/GenBank/DDBJ databases">
        <title>Phylogenomic reconstructions and comparative analyses of Kickxellomycotina fungi.</title>
        <authorList>
            <person name="Reynolds N.K."/>
            <person name="Stajich J.E."/>
            <person name="Barry K."/>
            <person name="Grigoriev I.V."/>
            <person name="Crous P."/>
            <person name="Smith M.E."/>
        </authorList>
    </citation>
    <scope>NUCLEOTIDE SEQUENCE</scope>
    <source>
        <strain evidence="15">RSA 567</strain>
    </source>
</reference>
<dbReference type="GO" id="GO:0005739">
    <property type="term" value="C:mitochondrion"/>
    <property type="evidence" value="ECO:0007669"/>
    <property type="project" value="UniProtKB-SubCell"/>
</dbReference>
<dbReference type="Gene3D" id="3.40.50.80">
    <property type="entry name" value="Nucleotide-binding domain of ferredoxin-NADP reductase (FNR) module"/>
    <property type="match status" value="1"/>
</dbReference>
<dbReference type="FunFam" id="3.40.50.80:FF:000030">
    <property type="entry name" value="NADPH-dependent diflavin oxidoreductase 1"/>
    <property type="match status" value="1"/>
</dbReference>
<comment type="function">
    <text evidence="10">NADPH-dependent reductase which is a central component of the cytosolic iron-sulfur (Fe-S) protein assembly (CIA) machinery. Transfers electrons from NADPH via its FAD and FMN prosthetic groups to the [2Fe-2S] cluster of CIAPIN1, another key component of the CIA machinery. In turn, this reduced cluster provides electrons for assembly of cytosolic iron-sulfur cluster proteins. It can also reduce the [2Fe-2S] cluster of CISD1 and activate this protein implicated in Fe/S cluster repair. In vitro can fully activate methionine synthase/MTR in the presence of soluble cytochrome b5/CYB5A.</text>
</comment>
<comment type="subcellular location">
    <subcellularLocation>
        <location evidence="12">Cytoplasm</location>
    </subcellularLocation>
    <subcellularLocation>
        <location evidence="12">Mitochondrion</location>
    </subcellularLocation>
    <text evidence="12">Relocalizes to mitochondria after H(2)O(2) exposure.</text>
</comment>
<feature type="binding site" evidence="12">
    <location>
        <position position="603"/>
    </location>
    <ligand>
        <name>FAD</name>
        <dbReference type="ChEBI" id="CHEBI:57692"/>
    </ligand>
</feature>
<dbReference type="InterPro" id="IPR017938">
    <property type="entry name" value="Riboflavin_synthase-like_b-brl"/>
</dbReference>
<dbReference type="Pfam" id="PF00175">
    <property type="entry name" value="NAD_binding_1"/>
    <property type="match status" value="1"/>
</dbReference>
<dbReference type="OrthoDB" id="1856718at2759"/>
<dbReference type="GO" id="GO:0050660">
    <property type="term" value="F:flavin adenine dinucleotide binding"/>
    <property type="evidence" value="ECO:0007669"/>
    <property type="project" value="UniProtKB-UniRule"/>
</dbReference>
<dbReference type="Proteomes" id="UP001151582">
    <property type="component" value="Unassembled WGS sequence"/>
</dbReference>
<accession>A0A9W8B7B0</accession>
<comment type="cofactor">
    <cofactor evidence="1 12">
        <name>FMN</name>
        <dbReference type="ChEBI" id="CHEBI:58210"/>
    </cofactor>
</comment>
<dbReference type="InterPro" id="IPR029039">
    <property type="entry name" value="Flavoprotein-like_sf"/>
</dbReference>
<proteinExistence type="inferred from homology"/>
<comment type="subunit">
    <text evidence="11">Interacts with CIAPIN1; as part of the cytosolic iron-sulfur (Fe-S) protein assembly (CIA) machinery. Interacts with DCPS.</text>
</comment>
<dbReference type="EMBL" id="JANBQB010000002">
    <property type="protein sequence ID" value="KAJ1985281.1"/>
    <property type="molecule type" value="Genomic_DNA"/>
</dbReference>
<comment type="caution">
    <text evidence="15">The sequence shown here is derived from an EMBL/GenBank/DDBJ whole genome shotgun (WGS) entry which is preliminary data.</text>
</comment>
<name>A0A9W8B7B0_9FUNG</name>
<feature type="binding site" evidence="12">
    <location>
        <begin position="388"/>
        <end position="391"/>
    </location>
    <ligand>
        <name>FAD</name>
        <dbReference type="ChEBI" id="CHEBI:57692"/>
    </ligand>
</feature>
<feature type="binding site" evidence="12">
    <location>
        <begin position="522"/>
        <end position="523"/>
    </location>
    <ligand>
        <name>NADP(+)</name>
        <dbReference type="ChEBI" id="CHEBI:58349"/>
    </ligand>
</feature>
<sequence length="604" mass="69275">MHEPILILYGSQTGCAEDVALRIGREAKRRHFRPEIMAMDALDRTRLPRISIVIFICSTTGQGEEPDNMKAFWRFLLRKAIPADALRRMKYTVFGLGDSSYTKYNFPARKLTKRLLQLGAQCFYPKGEGDDQHYLGLDGALDPWLQGLWECLLAKYPRPPDVSIIPDSIRPDPTYRVTFLSEDSGNVGNDVPDPSLVPPLVAAQATIPSVHVPMTLIQNHRMTSPDHFQDVRHLELQTTADFAQRLSFQPGDIACLVPRNLPNEVDSFLSHMGWQSIADRLLQVKPMEPWVHLPALLRRPITLRKLFEVHFDIFSVPRRSFFEMLSYFTHDEMETEKLREFISAEGQDDLYAYSHRVRRTVVEVLNDFQSHDIPLDYLFDVFPDIRPRSFSIASSLHAHPGQIHLAVGIVRYTTIIKTPRRGVCTKWIETLDPTADARIVLPVTFKRGTMTLPKSPDTPLIMIGPGTGIAPMRAFIQERVFQGAHNNVLFFGCRHADKDYLYGQEWAKLEAQGALKVFPAFSRDQDQKIYVQHRIREKGAYLWPLIANENAVIVVSGNANRMPEDVKDAFYEVAQLHGKMTAYDAQSYIRQMEKSRRYQEECWY</sequence>
<dbReference type="HAMAP" id="MF_03178">
    <property type="entry name" value="NDOR1"/>
    <property type="match status" value="1"/>
</dbReference>
<dbReference type="GO" id="GO:0050661">
    <property type="term" value="F:NADP binding"/>
    <property type="evidence" value="ECO:0007669"/>
    <property type="project" value="UniProtKB-UniRule"/>
</dbReference>
<dbReference type="InterPro" id="IPR001709">
    <property type="entry name" value="Flavoprot_Pyr_Nucl_cyt_Rdtase"/>
</dbReference>
<feature type="binding site" evidence="12">
    <location>
        <begin position="528"/>
        <end position="532"/>
    </location>
    <ligand>
        <name>NADP(+)</name>
        <dbReference type="ChEBI" id="CHEBI:58349"/>
    </ligand>
</feature>
<evidence type="ECO:0000256" key="5">
    <source>
        <dbReference type="ARBA" id="ARBA00022643"/>
    </source>
</evidence>
<feature type="binding site" evidence="12">
    <location>
        <begin position="58"/>
        <end position="61"/>
    </location>
    <ligand>
        <name>FMN</name>
        <dbReference type="ChEBI" id="CHEBI:58210"/>
    </ligand>
</feature>
<dbReference type="Pfam" id="PF00667">
    <property type="entry name" value="FAD_binding_1"/>
    <property type="match status" value="1"/>
</dbReference>
<dbReference type="GO" id="GO:0160246">
    <property type="term" value="F:NADPH-iron-sulfur [2Fe-2S] protein oxidoreductase activity"/>
    <property type="evidence" value="ECO:0007669"/>
    <property type="project" value="InterPro"/>
</dbReference>
<dbReference type="GO" id="GO:0005829">
    <property type="term" value="C:cytosol"/>
    <property type="evidence" value="ECO:0007669"/>
    <property type="project" value="UniProtKB-ARBA"/>
</dbReference>
<keyword evidence="3 12" id="KW-0963">Cytoplasm</keyword>
<evidence type="ECO:0000256" key="4">
    <source>
        <dbReference type="ARBA" id="ARBA00022630"/>
    </source>
</evidence>
<dbReference type="GO" id="GO:0016226">
    <property type="term" value="P:iron-sulfur cluster assembly"/>
    <property type="evidence" value="ECO:0007669"/>
    <property type="project" value="UniProtKB-UniRule"/>
</dbReference>
<comment type="subunit">
    <text evidence="12">Interacts with DRE2; as part of the cytosolic iron-sulfur (Fe-S) protein assembly (CIA) machinery.</text>
</comment>
<protein>
    <recommendedName>
        <fullName evidence="12">NADPH-dependent diflavin oxidoreductase 1</fullName>
        <ecNumber evidence="12">1.18.1.-</ecNumber>
    </recommendedName>
    <alternativeName>
        <fullName evidence="12">NADPH-dependent FMN and FAD-containing oxidoreductase</fullName>
    </alternativeName>
</protein>
<evidence type="ECO:0000259" key="13">
    <source>
        <dbReference type="PROSITE" id="PS50902"/>
    </source>
</evidence>
<keyword evidence="16" id="KW-1185">Reference proteome</keyword>
<dbReference type="FunFam" id="3.40.50.360:FF:000015">
    <property type="entry name" value="NADPH-dependent diflavin oxidoreductase 1"/>
    <property type="match status" value="1"/>
</dbReference>
<dbReference type="PANTHER" id="PTHR19384">
    <property type="entry name" value="NITRIC OXIDE SYNTHASE-RELATED"/>
    <property type="match status" value="1"/>
</dbReference>
<evidence type="ECO:0000256" key="3">
    <source>
        <dbReference type="ARBA" id="ARBA00022490"/>
    </source>
</evidence>
<comment type="catalytic activity">
    <reaction evidence="9">
        <text>2 oxidized [2Fe-2S]-[protein] + NADPH = 2 reduced [2Fe-2S]-[protein] + NADP(+) + H(+)</text>
        <dbReference type="Rhea" id="RHEA:67716"/>
        <dbReference type="Rhea" id="RHEA-COMP:17327"/>
        <dbReference type="Rhea" id="RHEA-COMP:17328"/>
        <dbReference type="ChEBI" id="CHEBI:15378"/>
        <dbReference type="ChEBI" id="CHEBI:33737"/>
        <dbReference type="ChEBI" id="CHEBI:33738"/>
        <dbReference type="ChEBI" id="CHEBI:57783"/>
        <dbReference type="ChEBI" id="CHEBI:58349"/>
    </reaction>
    <physiologicalReaction direction="left-to-right" evidence="9">
        <dbReference type="Rhea" id="RHEA:67717"/>
    </physiologicalReaction>
</comment>
<dbReference type="InterPro" id="IPR017927">
    <property type="entry name" value="FAD-bd_FR_type"/>
</dbReference>
<comment type="similarity">
    <text evidence="12">In the N-terminal section; belongs to the flavodoxin family.</text>
</comment>
<dbReference type="Gene3D" id="3.40.50.360">
    <property type="match status" value="1"/>
</dbReference>
<feature type="binding site" evidence="12">
    <location>
        <position position="565"/>
    </location>
    <ligand>
        <name>NADP(+)</name>
        <dbReference type="ChEBI" id="CHEBI:58349"/>
    </ligand>
</feature>
<dbReference type="PROSITE" id="PS50902">
    <property type="entry name" value="FLAVODOXIN_LIKE"/>
    <property type="match status" value="1"/>
</dbReference>
<dbReference type="GO" id="GO:0005634">
    <property type="term" value="C:nucleus"/>
    <property type="evidence" value="ECO:0007669"/>
    <property type="project" value="UniProtKB-ARBA"/>
</dbReference>
<dbReference type="InterPro" id="IPR001094">
    <property type="entry name" value="Flavdoxin-like"/>
</dbReference>
<dbReference type="GO" id="GO:0010181">
    <property type="term" value="F:FMN binding"/>
    <property type="evidence" value="ECO:0007669"/>
    <property type="project" value="UniProtKB-UniRule"/>
</dbReference>